<dbReference type="EMBL" id="REGN01004220">
    <property type="protein sequence ID" value="RNA18551.1"/>
    <property type="molecule type" value="Genomic_DNA"/>
</dbReference>
<reference evidence="2 3" key="1">
    <citation type="journal article" date="2018" name="Sci. Rep.">
        <title>Genomic signatures of local adaptation to the degree of environmental predictability in rotifers.</title>
        <authorList>
            <person name="Franch-Gras L."/>
            <person name="Hahn C."/>
            <person name="Garcia-Roger E.M."/>
            <person name="Carmona M.J."/>
            <person name="Serra M."/>
            <person name="Gomez A."/>
        </authorList>
    </citation>
    <scope>NUCLEOTIDE SEQUENCE [LARGE SCALE GENOMIC DNA]</scope>
    <source>
        <strain evidence="2">HYR1</strain>
    </source>
</reference>
<protein>
    <submittedName>
        <fullName evidence="2">Uncharacterized protein</fullName>
    </submittedName>
</protein>
<dbReference type="Proteomes" id="UP000276133">
    <property type="component" value="Unassembled WGS sequence"/>
</dbReference>
<proteinExistence type="predicted"/>
<dbReference type="AlphaFoldDB" id="A0A3M7R573"/>
<keyword evidence="1" id="KW-0732">Signal</keyword>
<evidence type="ECO:0000256" key="1">
    <source>
        <dbReference type="SAM" id="SignalP"/>
    </source>
</evidence>
<accession>A0A3M7R573</accession>
<name>A0A3M7R573_BRAPC</name>
<feature type="signal peptide" evidence="1">
    <location>
        <begin position="1"/>
        <end position="20"/>
    </location>
</feature>
<sequence length="69" mass="7624">MKVTFLLIFILFTVLGHALSASQHKVVYPNAVGHKKVSGTNSKVGVVKKHKSGKGKSDMKFCKLFYENT</sequence>
<feature type="chain" id="PRO_5018185264" evidence="1">
    <location>
        <begin position="21"/>
        <end position="69"/>
    </location>
</feature>
<gene>
    <name evidence="2" type="ORF">BpHYR1_035501</name>
</gene>
<evidence type="ECO:0000313" key="3">
    <source>
        <dbReference type="Proteomes" id="UP000276133"/>
    </source>
</evidence>
<organism evidence="2 3">
    <name type="scientific">Brachionus plicatilis</name>
    <name type="common">Marine rotifer</name>
    <name type="synonym">Brachionus muelleri</name>
    <dbReference type="NCBI Taxonomy" id="10195"/>
    <lineage>
        <taxon>Eukaryota</taxon>
        <taxon>Metazoa</taxon>
        <taxon>Spiralia</taxon>
        <taxon>Gnathifera</taxon>
        <taxon>Rotifera</taxon>
        <taxon>Eurotatoria</taxon>
        <taxon>Monogononta</taxon>
        <taxon>Pseudotrocha</taxon>
        <taxon>Ploima</taxon>
        <taxon>Brachionidae</taxon>
        <taxon>Brachionus</taxon>
    </lineage>
</organism>
<evidence type="ECO:0000313" key="2">
    <source>
        <dbReference type="EMBL" id="RNA18551.1"/>
    </source>
</evidence>
<comment type="caution">
    <text evidence="2">The sequence shown here is derived from an EMBL/GenBank/DDBJ whole genome shotgun (WGS) entry which is preliminary data.</text>
</comment>
<keyword evidence="3" id="KW-1185">Reference proteome</keyword>